<dbReference type="SMART" id="SM00150">
    <property type="entry name" value="SPEC"/>
    <property type="match status" value="1"/>
</dbReference>
<feature type="coiled-coil region" evidence="2">
    <location>
        <begin position="177"/>
        <end position="211"/>
    </location>
</feature>
<dbReference type="SUPFAM" id="SSF46966">
    <property type="entry name" value="Spectrin repeat"/>
    <property type="match status" value="2"/>
</dbReference>
<proteinExistence type="predicted"/>
<dbReference type="InterPro" id="IPR018159">
    <property type="entry name" value="Spectrin/alpha-actinin"/>
</dbReference>
<name>A0ABQ8TK64_PERAM</name>
<evidence type="ECO:0000256" key="1">
    <source>
        <dbReference type="ARBA" id="ARBA00022737"/>
    </source>
</evidence>
<organism evidence="3 4">
    <name type="scientific">Periplaneta americana</name>
    <name type="common">American cockroach</name>
    <name type="synonym">Blatta americana</name>
    <dbReference type="NCBI Taxonomy" id="6978"/>
    <lineage>
        <taxon>Eukaryota</taxon>
        <taxon>Metazoa</taxon>
        <taxon>Ecdysozoa</taxon>
        <taxon>Arthropoda</taxon>
        <taxon>Hexapoda</taxon>
        <taxon>Insecta</taxon>
        <taxon>Pterygota</taxon>
        <taxon>Neoptera</taxon>
        <taxon>Polyneoptera</taxon>
        <taxon>Dictyoptera</taxon>
        <taxon>Blattodea</taxon>
        <taxon>Blattoidea</taxon>
        <taxon>Blattidae</taxon>
        <taxon>Blattinae</taxon>
        <taxon>Periplaneta</taxon>
    </lineage>
</organism>
<dbReference type="Proteomes" id="UP001148838">
    <property type="component" value="Unassembled WGS sequence"/>
</dbReference>
<protein>
    <submittedName>
        <fullName evidence="3">Uncharacterized protein</fullName>
    </submittedName>
</protein>
<sequence length="337" mass="39017">MLRKIFGAKRDEVTGEWRKLHNTELHALYSSPDIIRNLKSRRLRWAGHVAHMGESRNAYRVLVGRPEGKRPLGRPRRRWEDNFKMDLREVGYDDRDWINLAQDRNQWRAYVRAAMNLRDLNQKWTSLQQLTSERATQLGSAHEVQRFHRDVDETKDWIQEKDEALNNDDLGKDLRSVQALQRKHEGLERDLAALGDKIRQLDETANRLMQTHPETADQTYAKQKEINEEWTQLTAKANSRKEKLLDSYDLQRFLSDYRDLMSWINSMMGLVSSDELANDVTGAEALLERHQVDYPASTLIEPGPICIKAALISSETQALPTSATEIDTPTKTIPTCV</sequence>
<evidence type="ECO:0000256" key="2">
    <source>
        <dbReference type="SAM" id="Coils"/>
    </source>
</evidence>
<dbReference type="EMBL" id="JAJSOF020000009">
    <property type="protein sequence ID" value="KAJ4446362.1"/>
    <property type="molecule type" value="Genomic_DNA"/>
</dbReference>
<comment type="caution">
    <text evidence="3">The sequence shown here is derived from an EMBL/GenBank/DDBJ whole genome shotgun (WGS) entry which is preliminary data.</text>
</comment>
<dbReference type="Pfam" id="PF00435">
    <property type="entry name" value="Spectrin"/>
    <property type="match status" value="2"/>
</dbReference>
<evidence type="ECO:0000313" key="4">
    <source>
        <dbReference type="Proteomes" id="UP001148838"/>
    </source>
</evidence>
<gene>
    <name evidence="3" type="ORF">ANN_13058</name>
</gene>
<dbReference type="PANTHER" id="PTHR11915">
    <property type="entry name" value="SPECTRIN/FILAMIN RELATED CYTOSKELETAL PROTEIN"/>
    <property type="match status" value="1"/>
</dbReference>
<dbReference type="InterPro" id="IPR002017">
    <property type="entry name" value="Spectrin_repeat"/>
</dbReference>
<dbReference type="CDD" id="cd00176">
    <property type="entry name" value="SPEC"/>
    <property type="match status" value="1"/>
</dbReference>
<dbReference type="Gene3D" id="1.20.58.60">
    <property type="match status" value="2"/>
</dbReference>
<evidence type="ECO:0000313" key="3">
    <source>
        <dbReference type="EMBL" id="KAJ4446362.1"/>
    </source>
</evidence>
<accession>A0ABQ8TK64</accession>
<reference evidence="3 4" key="1">
    <citation type="journal article" date="2022" name="Allergy">
        <title>Genome assembly and annotation of Periplaneta americana reveal a comprehensive cockroach allergen profile.</title>
        <authorList>
            <person name="Wang L."/>
            <person name="Xiong Q."/>
            <person name="Saelim N."/>
            <person name="Wang L."/>
            <person name="Nong W."/>
            <person name="Wan A.T."/>
            <person name="Shi M."/>
            <person name="Liu X."/>
            <person name="Cao Q."/>
            <person name="Hui J.H.L."/>
            <person name="Sookrung N."/>
            <person name="Leung T.F."/>
            <person name="Tungtrongchitr A."/>
            <person name="Tsui S.K.W."/>
        </authorList>
    </citation>
    <scope>NUCLEOTIDE SEQUENCE [LARGE SCALE GENOMIC DNA]</scope>
    <source>
        <tissue evidence="3">Whole body-01</tissue>
    </source>
</reference>
<keyword evidence="1" id="KW-0677">Repeat</keyword>
<keyword evidence="2" id="KW-0175">Coiled coil</keyword>
<keyword evidence="4" id="KW-1185">Reference proteome</keyword>